<reference evidence="1" key="1">
    <citation type="submission" date="2023-03" db="EMBL/GenBank/DDBJ databases">
        <title>Massive genome expansion in bonnet fungi (Mycena s.s.) driven by repeated elements and novel gene families across ecological guilds.</title>
        <authorList>
            <consortium name="Lawrence Berkeley National Laboratory"/>
            <person name="Harder C.B."/>
            <person name="Miyauchi S."/>
            <person name="Viragh M."/>
            <person name="Kuo A."/>
            <person name="Thoen E."/>
            <person name="Andreopoulos B."/>
            <person name="Lu D."/>
            <person name="Skrede I."/>
            <person name="Drula E."/>
            <person name="Henrissat B."/>
            <person name="Morin E."/>
            <person name="Kohler A."/>
            <person name="Barry K."/>
            <person name="LaButti K."/>
            <person name="Morin E."/>
            <person name="Salamov A."/>
            <person name="Lipzen A."/>
            <person name="Mereny Z."/>
            <person name="Hegedus B."/>
            <person name="Baldrian P."/>
            <person name="Stursova M."/>
            <person name="Weitz H."/>
            <person name="Taylor A."/>
            <person name="Grigoriev I.V."/>
            <person name="Nagy L.G."/>
            <person name="Martin F."/>
            <person name="Kauserud H."/>
        </authorList>
    </citation>
    <scope>NUCLEOTIDE SEQUENCE</scope>
    <source>
        <strain evidence="1">CBHHK200</strain>
    </source>
</reference>
<comment type="caution">
    <text evidence="1">The sequence shown here is derived from an EMBL/GenBank/DDBJ whole genome shotgun (WGS) entry which is preliminary data.</text>
</comment>
<dbReference type="AlphaFoldDB" id="A0AAD6XC07"/>
<gene>
    <name evidence="1" type="ORF">C8F04DRAFT_1174808</name>
</gene>
<accession>A0AAD6XC07</accession>
<evidence type="ECO:0000313" key="2">
    <source>
        <dbReference type="Proteomes" id="UP001218188"/>
    </source>
</evidence>
<name>A0AAD6XC07_9AGAR</name>
<evidence type="ECO:0000313" key="1">
    <source>
        <dbReference type="EMBL" id="KAJ7044377.1"/>
    </source>
</evidence>
<sequence>MDVALTVSRSKPSALLIYLSGPLTCPFEAFNVPKSFEGSFNSFNIDPNHAHRFSSFNPSTFNVTSFNSPTPNTATQTHSIFVNPWFLAALRVPERRSGHGIDEGSSIETSTGLNYGPSCAGLGFGHLWHPRL</sequence>
<keyword evidence="2" id="KW-1185">Reference proteome</keyword>
<dbReference type="Proteomes" id="UP001218188">
    <property type="component" value="Unassembled WGS sequence"/>
</dbReference>
<dbReference type="EMBL" id="JARJCM010000007">
    <property type="protein sequence ID" value="KAJ7044377.1"/>
    <property type="molecule type" value="Genomic_DNA"/>
</dbReference>
<organism evidence="1 2">
    <name type="scientific">Mycena alexandri</name>
    <dbReference type="NCBI Taxonomy" id="1745969"/>
    <lineage>
        <taxon>Eukaryota</taxon>
        <taxon>Fungi</taxon>
        <taxon>Dikarya</taxon>
        <taxon>Basidiomycota</taxon>
        <taxon>Agaricomycotina</taxon>
        <taxon>Agaricomycetes</taxon>
        <taxon>Agaricomycetidae</taxon>
        <taxon>Agaricales</taxon>
        <taxon>Marasmiineae</taxon>
        <taxon>Mycenaceae</taxon>
        <taxon>Mycena</taxon>
    </lineage>
</organism>
<proteinExistence type="predicted"/>
<protein>
    <submittedName>
        <fullName evidence="1">Uncharacterized protein</fullName>
    </submittedName>
</protein>